<reference evidence="2 3" key="1">
    <citation type="submission" date="2011-04" db="EMBL/GenBank/DDBJ databases">
        <authorList>
            <person name="Muzny D."/>
            <person name="Qin X."/>
            <person name="Deng J."/>
            <person name="Jiang H."/>
            <person name="Liu Y."/>
            <person name="Qu J."/>
            <person name="Song X.-Z."/>
            <person name="Zhang L."/>
            <person name="Thornton R."/>
            <person name="Coyle M."/>
            <person name="Francisco L."/>
            <person name="Jackson L."/>
            <person name="Javaid M."/>
            <person name="Korchina V."/>
            <person name="Kovar C."/>
            <person name="Mata R."/>
            <person name="Mathew T."/>
            <person name="Ngo R."/>
            <person name="Nguyen L."/>
            <person name="Nguyen N."/>
            <person name="Okwuonu G."/>
            <person name="Ongeri F."/>
            <person name="Pham C."/>
            <person name="Simmons D."/>
            <person name="Wilczek-Boney K."/>
            <person name="Hale W."/>
            <person name="Jakkamsetti A."/>
            <person name="Pham P."/>
            <person name="Ruth R."/>
            <person name="San Lucas F."/>
            <person name="Warren J."/>
            <person name="Zhang J."/>
            <person name="Zhao Z."/>
            <person name="Zhou C."/>
            <person name="Zhu D."/>
            <person name="Lee S."/>
            <person name="Bess C."/>
            <person name="Blankenburg K."/>
            <person name="Forbes L."/>
            <person name="Fu Q."/>
            <person name="Gubbala S."/>
            <person name="Hirani K."/>
            <person name="Jayaseelan J.C."/>
            <person name="Lara F."/>
            <person name="Munidasa M."/>
            <person name="Palculict T."/>
            <person name="Patil S."/>
            <person name="Pu L.-L."/>
            <person name="Saada N."/>
            <person name="Tang L."/>
            <person name="Weissenberger G."/>
            <person name="Zhu Y."/>
            <person name="Hemphill L."/>
            <person name="Shang Y."/>
            <person name="Youmans B."/>
            <person name="Ayvaz T."/>
            <person name="Ross M."/>
            <person name="Santibanez J."/>
            <person name="Aqrawi P."/>
            <person name="Gross S."/>
            <person name="Joshi V."/>
            <person name="Fowler G."/>
            <person name="Nazareth L."/>
            <person name="Reid J."/>
            <person name="Worley K."/>
            <person name="Petrosino J."/>
            <person name="Highlander S."/>
            <person name="Gibbs R."/>
        </authorList>
    </citation>
    <scope>NUCLEOTIDE SEQUENCE [LARGE SCALE GENOMIC DNA]</scope>
    <source>
        <strain evidence="2 3">ATCC 700821</strain>
    </source>
</reference>
<dbReference type="STRING" id="997353.HMPREF9144_2256"/>
<accession>F9DKR4</accession>
<dbReference type="Proteomes" id="UP000004123">
    <property type="component" value="Unassembled WGS sequence"/>
</dbReference>
<keyword evidence="1" id="KW-1133">Transmembrane helix</keyword>
<feature type="transmembrane region" description="Helical" evidence="1">
    <location>
        <begin position="20"/>
        <end position="38"/>
    </location>
</feature>
<sequence>MLISIKYQHRSAFFKKFSVLLQLIATMAFKLLIYATALQKTINYN</sequence>
<keyword evidence="1" id="KW-0812">Transmembrane</keyword>
<gene>
    <name evidence="2" type="ORF">HMPREF9144_2256</name>
</gene>
<proteinExistence type="predicted"/>
<comment type="caution">
    <text evidence="2">The sequence shown here is derived from an EMBL/GenBank/DDBJ whole genome shotgun (WGS) entry which is preliminary data.</text>
</comment>
<organism evidence="2 3">
    <name type="scientific">Prevotella pallens ATCC 700821</name>
    <dbReference type="NCBI Taxonomy" id="997353"/>
    <lineage>
        <taxon>Bacteria</taxon>
        <taxon>Pseudomonadati</taxon>
        <taxon>Bacteroidota</taxon>
        <taxon>Bacteroidia</taxon>
        <taxon>Bacteroidales</taxon>
        <taxon>Prevotellaceae</taxon>
        <taxon>Prevotella</taxon>
    </lineage>
</organism>
<dbReference type="HOGENOM" id="CLU_3220208_0_0_10"/>
<protein>
    <submittedName>
        <fullName evidence="2">Uncharacterized protein</fullName>
    </submittedName>
</protein>
<evidence type="ECO:0000313" key="3">
    <source>
        <dbReference type="Proteomes" id="UP000004123"/>
    </source>
</evidence>
<name>F9DKR4_9BACT</name>
<dbReference type="AlphaFoldDB" id="F9DKR4"/>
<dbReference type="EMBL" id="AFPY01000110">
    <property type="protein sequence ID" value="EGQ13932.1"/>
    <property type="molecule type" value="Genomic_DNA"/>
</dbReference>
<keyword evidence="1" id="KW-0472">Membrane</keyword>
<evidence type="ECO:0000256" key="1">
    <source>
        <dbReference type="SAM" id="Phobius"/>
    </source>
</evidence>
<evidence type="ECO:0000313" key="2">
    <source>
        <dbReference type="EMBL" id="EGQ13932.1"/>
    </source>
</evidence>